<keyword evidence="3" id="KW-1003">Cell membrane</keyword>
<comment type="caution">
    <text evidence="11">The sequence shown here is derived from an EMBL/GenBank/DDBJ whole genome shotgun (WGS) entry which is preliminary data.</text>
</comment>
<dbReference type="NCBIfam" id="NF045474">
    <property type="entry name" value="Opp2C"/>
    <property type="match status" value="1"/>
</dbReference>
<dbReference type="InterPro" id="IPR000515">
    <property type="entry name" value="MetI-like"/>
</dbReference>
<dbReference type="Gene3D" id="1.10.3720.10">
    <property type="entry name" value="MetI-like"/>
    <property type="match status" value="1"/>
</dbReference>
<evidence type="ECO:0000256" key="7">
    <source>
        <dbReference type="ARBA" id="ARBA00024202"/>
    </source>
</evidence>
<feature type="transmembrane region" description="Helical" evidence="8">
    <location>
        <begin position="273"/>
        <end position="295"/>
    </location>
</feature>
<dbReference type="GO" id="GO:0005886">
    <property type="term" value="C:plasma membrane"/>
    <property type="evidence" value="ECO:0007669"/>
    <property type="project" value="UniProtKB-SubCell"/>
</dbReference>
<dbReference type="CDD" id="cd06261">
    <property type="entry name" value="TM_PBP2"/>
    <property type="match status" value="1"/>
</dbReference>
<dbReference type="InterPro" id="IPR050366">
    <property type="entry name" value="BP-dependent_transpt_permease"/>
</dbReference>
<keyword evidence="6 8" id="KW-0472">Membrane</keyword>
<dbReference type="GO" id="GO:0055085">
    <property type="term" value="P:transmembrane transport"/>
    <property type="evidence" value="ECO:0007669"/>
    <property type="project" value="InterPro"/>
</dbReference>
<evidence type="ECO:0000259" key="10">
    <source>
        <dbReference type="PROSITE" id="PS50928"/>
    </source>
</evidence>
<dbReference type="Pfam" id="PF00528">
    <property type="entry name" value="BPD_transp_1"/>
    <property type="match status" value="1"/>
</dbReference>
<gene>
    <name evidence="11" type="ORF">E3O23_01090</name>
</gene>
<accession>A0A4R8UHR0</accession>
<dbReference type="AlphaFoldDB" id="A0A4R8UHR0"/>
<dbReference type="Pfam" id="PF12911">
    <property type="entry name" value="OppC_N"/>
    <property type="match status" value="1"/>
</dbReference>
<dbReference type="InterPro" id="IPR025966">
    <property type="entry name" value="OppC_N"/>
</dbReference>
<reference evidence="11 12" key="1">
    <citation type="submission" date="2019-03" db="EMBL/GenBank/DDBJ databases">
        <title>Genomics of glacier-inhabiting Cryobacterium strains.</title>
        <authorList>
            <person name="Liu Q."/>
            <person name="Xin Y.-H."/>
        </authorList>
    </citation>
    <scope>NUCLEOTIDE SEQUENCE [LARGE SCALE GENOMIC DNA]</scope>
    <source>
        <strain evidence="11 12">Sr47</strain>
    </source>
</reference>
<evidence type="ECO:0000256" key="8">
    <source>
        <dbReference type="RuleBase" id="RU363032"/>
    </source>
</evidence>
<feature type="transmembrane region" description="Helical" evidence="8">
    <location>
        <begin position="150"/>
        <end position="181"/>
    </location>
</feature>
<keyword evidence="4 8" id="KW-0812">Transmembrane</keyword>
<evidence type="ECO:0000313" key="11">
    <source>
        <dbReference type="EMBL" id="TFB56358.1"/>
    </source>
</evidence>
<evidence type="ECO:0000256" key="3">
    <source>
        <dbReference type="ARBA" id="ARBA00022475"/>
    </source>
</evidence>
<dbReference type="PANTHER" id="PTHR43386">
    <property type="entry name" value="OLIGOPEPTIDE TRANSPORT SYSTEM PERMEASE PROTEIN APPC"/>
    <property type="match status" value="1"/>
</dbReference>
<sequence>MSLTDLTSIPPEERRPAGSPVEQRAALSRSSVSVLMRPIAKLPAAGTISFAVIVLLFLVAAVGPMLVPYDPIRQDFAQLLAPPSTQHWLGTDQLGRDVLARVVSGARISLLIGVAAVAIAVTLGTVLGLIAGFVGGWVDNLIMRITDLFLAFPALILAMAVSAALGPSLTNVVIAVSATWWPEYARLARSVGIVERNVQYVDAARVLGVRTVPILVRHVFPAAVPPLLVKATMDVGIAIVYVAGLSFIGLGVQPPTPEWGVMISEGRIYMQSAWWIATFPSLAILLTGFAFNLAGESLRDILDPRHQPTRRRKRNVLQIQS</sequence>
<feature type="transmembrane region" description="Helical" evidence="8">
    <location>
        <begin position="44"/>
        <end position="67"/>
    </location>
</feature>
<proteinExistence type="inferred from homology"/>
<feature type="transmembrane region" description="Helical" evidence="8">
    <location>
        <begin position="235"/>
        <end position="253"/>
    </location>
</feature>
<protein>
    <submittedName>
        <fullName evidence="11">ABC transporter permease</fullName>
    </submittedName>
</protein>
<dbReference type="EMBL" id="SOEZ01000007">
    <property type="protein sequence ID" value="TFB56358.1"/>
    <property type="molecule type" value="Genomic_DNA"/>
</dbReference>
<dbReference type="InterPro" id="IPR053385">
    <property type="entry name" value="ABC_transport_permease"/>
</dbReference>
<evidence type="ECO:0000256" key="1">
    <source>
        <dbReference type="ARBA" id="ARBA00004651"/>
    </source>
</evidence>
<dbReference type="Proteomes" id="UP000297866">
    <property type="component" value="Unassembled WGS sequence"/>
</dbReference>
<feature type="region of interest" description="Disordered" evidence="9">
    <location>
        <begin position="1"/>
        <end position="22"/>
    </location>
</feature>
<dbReference type="SUPFAM" id="SSF161098">
    <property type="entry name" value="MetI-like"/>
    <property type="match status" value="1"/>
</dbReference>
<evidence type="ECO:0000256" key="9">
    <source>
        <dbReference type="SAM" id="MobiDB-lite"/>
    </source>
</evidence>
<keyword evidence="5 8" id="KW-1133">Transmembrane helix</keyword>
<keyword evidence="12" id="KW-1185">Reference proteome</keyword>
<dbReference type="PROSITE" id="PS50928">
    <property type="entry name" value="ABC_TM1"/>
    <property type="match status" value="1"/>
</dbReference>
<comment type="similarity">
    <text evidence="7">Belongs to the binding-protein-dependent transport system permease family. OppBC subfamily.</text>
</comment>
<dbReference type="OrthoDB" id="9812701at2"/>
<feature type="transmembrane region" description="Helical" evidence="8">
    <location>
        <begin position="110"/>
        <end position="138"/>
    </location>
</feature>
<evidence type="ECO:0000313" key="12">
    <source>
        <dbReference type="Proteomes" id="UP000297866"/>
    </source>
</evidence>
<evidence type="ECO:0000256" key="6">
    <source>
        <dbReference type="ARBA" id="ARBA00023136"/>
    </source>
</evidence>
<evidence type="ECO:0000256" key="2">
    <source>
        <dbReference type="ARBA" id="ARBA00022448"/>
    </source>
</evidence>
<organism evidence="11 12">
    <name type="scientific">Cryobacterium tagatosivorans</name>
    <dbReference type="NCBI Taxonomy" id="1259199"/>
    <lineage>
        <taxon>Bacteria</taxon>
        <taxon>Bacillati</taxon>
        <taxon>Actinomycetota</taxon>
        <taxon>Actinomycetes</taxon>
        <taxon>Micrococcales</taxon>
        <taxon>Microbacteriaceae</taxon>
        <taxon>Cryobacterium</taxon>
    </lineage>
</organism>
<name>A0A4R8UHR0_9MICO</name>
<comment type="subcellular location">
    <subcellularLocation>
        <location evidence="1 8">Cell membrane</location>
        <topology evidence="1 8">Multi-pass membrane protein</topology>
    </subcellularLocation>
</comment>
<dbReference type="PANTHER" id="PTHR43386:SF1">
    <property type="entry name" value="D,D-DIPEPTIDE TRANSPORT SYSTEM PERMEASE PROTEIN DDPC-RELATED"/>
    <property type="match status" value="1"/>
</dbReference>
<evidence type="ECO:0000256" key="4">
    <source>
        <dbReference type="ARBA" id="ARBA00022692"/>
    </source>
</evidence>
<dbReference type="RefSeq" id="WP_134487018.1">
    <property type="nucleotide sequence ID" value="NZ_SOEZ01000007.1"/>
</dbReference>
<dbReference type="InterPro" id="IPR035906">
    <property type="entry name" value="MetI-like_sf"/>
</dbReference>
<keyword evidence="2 8" id="KW-0813">Transport</keyword>
<feature type="domain" description="ABC transmembrane type-1" evidence="10">
    <location>
        <begin position="106"/>
        <end position="295"/>
    </location>
</feature>
<evidence type="ECO:0000256" key="5">
    <source>
        <dbReference type="ARBA" id="ARBA00022989"/>
    </source>
</evidence>